<dbReference type="AlphaFoldDB" id="A0A9P9JW80"/>
<keyword evidence="3" id="KW-1185">Reference proteome</keyword>
<dbReference type="SUPFAM" id="SSF52540">
    <property type="entry name" value="P-loop containing nucleoside triphosphate hydrolases"/>
    <property type="match status" value="1"/>
</dbReference>
<feature type="domain" description="ORC1/DEAH AAA+ ATPase" evidence="1">
    <location>
        <begin position="129"/>
        <end position="251"/>
    </location>
</feature>
<proteinExistence type="predicted"/>
<dbReference type="RefSeq" id="XP_046045701.1">
    <property type="nucleotide sequence ID" value="XM_046201459.1"/>
</dbReference>
<dbReference type="PANTHER" id="PTHR47691">
    <property type="entry name" value="REGULATOR-RELATED"/>
    <property type="match status" value="1"/>
</dbReference>
<dbReference type="PANTHER" id="PTHR47691:SF3">
    <property type="entry name" value="HTH-TYPE TRANSCRIPTIONAL REGULATOR RV0890C-RELATED"/>
    <property type="match status" value="1"/>
</dbReference>
<dbReference type="InterPro" id="IPR049945">
    <property type="entry name" value="AAA_22"/>
</dbReference>
<dbReference type="InterPro" id="IPR027417">
    <property type="entry name" value="P-loop_NTPase"/>
</dbReference>
<dbReference type="GeneID" id="70231413"/>
<gene>
    <name evidence="2" type="ORF">BKA55DRAFT_741014</name>
</gene>
<reference evidence="2" key="1">
    <citation type="journal article" date="2021" name="Nat. Commun.">
        <title>Genetic determinants of endophytism in the Arabidopsis root mycobiome.</title>
        <authorList>
            <person name="Mesny F."/>
            <person name="Miyauchi S."/>
            <person name="Thiergart T."/>
            <person name="Pickel B."/>
            <person name="Atanasova L."/>
            <person name="Karlsson M."/>
            <person name="Huettel B."/>
            <person name="Barry K.W."/>
            <person name="Haridas S."/>
            <person name="Chen C."/>
            <person name="Bauer D."/>
            <person name="Andreopoulos W."/>
            <person name="Pangilinan J."/>
            <person name="LaButti K."/>
            <person name="Riley R."/>
            <person name="Lipzen A."/>
            <person name="Clum A."/>
            <person name="Drula E."/>
            <person name="Henrissat B."/>
            <person name="Kohler A."/>
            <person name="Grigoriev I.V."/>
            <person name="Martin F.M."/>
            <person name="Hacquard S."/>
        </authorList>
    </citation>
    <scope>NUCLEOTIDE SEQUENCE</scope>
    <source>
        <strain evidence="2">MPI-CAGE-AT-0023</strain>
    </source>
</reference>
<dbReference type="Pfam" id="PF13401">
    <property type="entry name" value="AAA_22"/>
    <property type="match status" value="1"/>
</dbReference>
<dbReference type="EMBL" id="JAGMUX010000014">
    <property type="protein sequence ID" value="KAH7239907.1"/>
    <property type="molecule type" value="Genomic_DNA"/>
</dbReference>
<protein>
    <recommendedName>
        <fullName evidence="1">ORC1/DEAH AAA+ ATPase domain-containing protein</fullName>
    </recommendedName>
</protein>
<evidence type="ECO:0000313" key="3">
    <source>
        <dbReference type="Proteomes" id="UP000720189"/>
    </source>
</evidence>
<sequence>MVKARATEGLPSIEISCFYEELPLPGVGLVVPQDSAILPGYVPIGIHSDNMGMTKFASTNDPGLVVVCGELQRWLRDADAAERRHANPPLSSNPNGANQYGDWNRQYNNFGAGTQKNLETLVPPTSEYQSAALYGPSGSGKTQVALEYAYRRCRDPACSVFWVQAANETTFTQDYKTIARRLGVADDLDGEKLLMAVRERIESGPRWLLVLDNADDLALFGIAARTSPGASRSQGEESVEEVASLYDYVPRGTTGTVLWTTEIGSSAETKSKDYRQH</sequence>
<comment type="caution">
    <text evidence="2">The sequence shown here is derived from an EMBL/GenBank/DDBJ whole genome shotgun (WGS) entry which is preliminary data.</text>
</comment>
<evidence type="ECO:0000259" key="1">
    <source>
        <dbReference type="Pfam" id="PF13401"/>
    </source>
</evidence>
<dbReference type="GO" id="GO:0016887">
    <property type="term" value="F:ATP hydrolysis activity"/>
    <property type="evidence" value="ECO:0007669"/>
    <property type="project" value="InterPro"/>
</dbReference>
<dbReference type="Gene3D" id="3.40.50.300">
    <property type="entry name" value="P-loop containing nucleotide triphosphate hydrolases"/>
    <property type="match status" value="1"/>
</dbReference>
<dbReference type="OrthoDB" id="5986190at2759"/>
<accession>A0A9P9JW80</accession>
<name>A0A9P9JW80_FUSRE</name>
<evidence type="ECO:0000313" key="2">
    <source>
        <dbReference type="EMBL" id="KAH7239907.1"/>
    </source>
</evidence>
<organism evidence="2 3">
    <name type="scientific">Fusarium redolens</name>
    <dbReference type="NCBI Taxonomy" id="48865"/>
    <lineage>
        <taxon>Eukaryota</taxon>
        <taxon>Fungi</taxon>
        <taxon>Dikarya</taxon>
        <taxon>Ascomycota</taxon>
        <taxon>Pezizomycotina</taxon>
        <taxon>Sordariomycetes</taxon>
        <taxon>Hypocreomycetidae</taxon>
        <taxon>Hypocreales</taxon>
        <taxon>Nectriaceae</taxon>
        <taxon>Fusarium</taxon>
        <taxon>Fusarium redolens species complex</taxon>
    </lineage>
</organism>
<dbReference type="Proteomes" id="UP000720189">
    <property type="component" value="Unassembled WGS sequence"/>
</dbReference>